<dbReference type="FunFam" id="3.30.200.20:FF:000432">
    <property type="entry name" value="LRR receptor-like serine/threonine-protein kinase EFR"/>
    <property type="match status" value="1"/>
</dbReference>
<dbReference type="Pfam" id="PF00560">
    <property type="entry name" value="LRR_1"/>
    <property type="match status" value="7"/>
</dbReference>
<dbReference type="InterPro" id="IPR051809">
    <property type="entry name" value="Plant_receptor-like_S/T_kinase"/>
</dbReference>
<dbReference type="InterPro" id="IPR000719">
    <property type="entry name" value="Prot_kinase_dom"/>
</dbReference>
<evidence type="ECO:0000313" key="17">
    <source>
        <dbReference type="EMBL" id="RVX06014.1"/>
    </source>
</evidence>
<organism evidence="17 18">
    <name type="scientific">Vitis vinifera</name>
    <name type="common">Grape</name>
    <dbReference type="NCBI Taxonomy" id="29760"/>
    <lineage>
        <taxon>Eukaryota</taxon>
        <taxon>Viridiplantae</taxon>
        <taxon>Streptophyta</taxon>
        <taxon>Embryophyta</taxon>
        <taxon>Tracheophyta</taxon>
        <taxon>Spermatophyta</taxon>
        <taxon>Magnoliopsida</taxon>
        <taxon>eudicotyledons</taxon>
        <taxon>Gunneridae</taxon>
        <taxon>Pentapetalae</taxon>
        <taxon>rosids</taxon>
        <taxon>Vitales</taxon>
        <taxon>Vitaceae</taxon>
        <taxon>Viteae</taxon>
        <taxon>Vitis</taxon>
    </lineage>
</organism>
<dbReference type="InterPro" id="IPR003591">
    <property type="entry name" value="Leu-rich_rpt_typical-subtyp"/>
</dbReference>
<evidence type="ECO:0000256" key="1">
    <source>
        <dbReference type="ARBA" id="ARBA00004162"/>
    </source>
</evidence>
<dbReference type="FunFam" id="3.80.10.10:FF:000041">
    <property type="entry name" value="LRR receptor-like serine/threonine-protein kinase ERECTA"/>
    <property type="match status" value="1"/>
</dbReference>
<dbReference type="Proteomes" id="UP000288805">
    <property type="component" value="Unassembled WGS sequence"/>
</dbReference>
<keyword evidence="9" id="KW-0677">Repeat</keyword>
<dbReference type="SMART" id="SM00369">
    <property type="entry name" value="LRR_TYP"/>
    <property type="match status" value="5"/>
</dbReference>
<accession>A0A438JAM9</accession>
<dbReference type="Gene3D" id="1.10.510.10">
    <property type="entry name" value="Transferase(Phosphotransferase) domain 1"/>
    <property type="match status" value="2"/>
</dbReference>
<dbReference type="GO" id="GO:0005524">
    <property type="term" value="F:ATP binding"/>
    <property type="evidence" value="ECO:0007669"/>
    <property type="project" value="UniProtKB-KW"/>
</dbReference>
<proteinExistence type="predicted"/>
<evidence type="ECO:0000256" key="7">
    <source>
        <dbReference type="ARBA" id="ARBA00022692"/>
    </source>
</evidence>
<dbReference type="PRINTS" id="PR00019">
    <property type="entry name" value="LEURICHRPT"/>
</dbReference>
<evidence type="ECO:0000313" key="18">
    <source>
        <dbReference type="Proteomes" id="UP000288805"/>
    </source>
</evidence>
<evidence type="ECO:0000256" key="12">
    <source>
        <dbReference type="ARBA" id="ARBA00022840"/>
    </source>
</evidence>
<dbReference type="GO" id="GO:0005886">
    <property type="term" value="C:plasma membrane"/>
    <property type="evidence" value="ECO:0007669"/>
    <property type="project" value="UniProtKB-SubCell"/>
</dbReference>
<evidence type="ECO:0000256" key="15">
    <source>
        <dbReference type="ARBA" id="ARBA00023180"/>
    </source>
</evidence>
<dbReference type="PANTHER" id="PTHR27008">
    <property type="entry name" value="OS04G0122200 PROTEIN"/>
    <property type="match status" value="1"/>
</dbReference>
<dbReference type="InterPro" id="IPR008271">
    <property type="entry name" value="Ser/Thr_kinase_AS"/>
</dbReference>
<dbReference type="FunFam" id="3.80.10.10:FF:000288">
    <property type="entry name" value="LRR receptor-like serine/threonine-protein kinase EFR"/>
    <property type="match status" value="1"/>
</dbReference>
<keyword evidence="15" id="KW-0325">Glycoprotein</keyword>
<name>A0A438JAM9_VITVI</name>
<dbReference type="PANTHER" id="PTHR27008:SF499">
    <property type="entry name" value="OS06G0581500 PROTEIN"/>
    <property type="match status" value="1"/>
</dbReference>
<reference evidence="17 18" key="1">
    <citation type="journal article" date="2018" name="PLoS Genet.">
        <title>Population sequencing reveals clonal diversity and ancestral inbreeding in the grapevine cultivar Chardonnay.</title>
        <authorList>
            <person name="Roach M.J."/>
            <person name="Johnson D.L."/>
            <person name="Bohlmann J."/>
            <person name="van Vuuren H.J."/>
            <person name="Jones S.J."/>
            <person name="Pretorius I.S."/>
            <person name="Schmidt S.A."/>
            <person name="Borneman A.R."/>
        </authorList>
    </citation>
    <scope>NUCLEOTIDE SEQUENCE [LARGE SCALE GENOMIC DNA]</scope>
    <source>
        <strain evidence="18">cv. Chardonnay</strain>
        <tissue evidence="17">Leaf</tissue>
    </source>
</reference>
<gene>
    <name evidence="17" type="primary">EFR_15</name>
    <name evidence="17" type="ORF">CK203_018763</name>
</gene>
<evidence type="ECO:0000256" key="9">
    <source>
        <dbReference type="ARBA" id="ARBA00022737"/>
    </source>
</evidence>
<dbReference type="EMBL" id="QGNW01000053">
    <property type="protein sequence ID" value="RVX06014.1"/>
    <property type="molecule type" value="Genomic_DNA"/>
</dbReference>
<keyword evidence="11 17" id="KW-0418">Kinase</keyword>
<dbReference type="SMART" id="SM00220">
    <property type="entry name" value="S_TKc"/>
    <property type="match status" value="1"/>
</dbReference>
<evidence type="ECO:0000259" key="16">
    <source>
        <dbReference type="PROSITE" id="PS50011"/>
    </source>
</evidence>
<dbReference type="SUPFAM" id="SSF56112">
    <property type="entry name" value="Protein kinase-like (PK-like)"/>
    <property type="match status" value="1"/>
</dbReference>
<evidence type="ECO:0000256" key="13">
    <source>
        <dbReference type="ARBA" id="ARBA00022989"/>
    </source>
</evidence>
<dbReference type="GO" id="GO:0004674">
    <property type="term" value="F:protein serine/threonine kinase activity"/>
    <property type="evidence" value="ECO:0007669"/>
    <property type="project" value="UniProtKB-KW"/>
</dbReference>
<evidence type="ECO:0000256" key="8">
    <source>
        <dbReference type="ARBA" id="ARBA00022729"/>
    </source>
</evidence>
<comment type="subcellular location">
    <subcellularLocation>
        <location evidence="1">Cell membrane</location>
        <topology evidence="1">Single-pass membrane protein</topology>
    </subcellularLocation>
</comment>
<dbReference type="Gene3D" id="3.30.200.20">
    <property type="entry name" value="Phosphorylase Kinase, domain 1"/>
    <property type="match status" value="1"/>
</dbReference>
<keyword evidence="13" id="KW-1133">Transmembrane helix</keyword>
<dbReference type="AlphaFoldDB" id="A0A438JAM9"/>
<dbReference type="SUPFAM" id="SSF52058">
    <property type="entry name" value="L domain-like"/>
    <property type="match status" value="2"/>
</dbReference>
<keyword evidence="3" id="KW-1003">Cell membrane</keyword>
<evidence type="ECO:0000256" key="2">
    <source>
        <dbReference type="ARBA" id="ARBA00012513"/>
    </source>
</evidence>
<dbReference type="Gene3D" id="3.80.10.10">
    <property type="entry name" value="Ribonuclease Inhibitor"/>
    <property type="match status" value="2"/>
</dbReference>
<comment type="caution">
    <text evidence="17">The sequence shown here is derived from an EMBL/GenBank/DDBJ whole genome shotgun (WGS) entry which is preliminary data.</text>
</comment>
<evidence type="ECO:0000256" key="11">
    <source>
        <dbReference type="ARBA" id="ARBA00022777"/>
    </source>
</evidence>
<dbReference type="EC" id="2.7.11.1" evidence="2"/>
<protein>
    <recommendedName>
        <fullName evidence="2">non-specific serine/threonine protein kinase</fullName>
        <ecNumber evidence="2">2.7.11.1</ecNumber>
    </recommendedName>
</protein>
<dbReference type="PROSITE" id="PS00108">
    <property type="entry name" value="PROTEIN_KINASE_ST"/>
    <property type="match status" value="1"/>
</dbReference>
<keyword evidence="14" id="KW-0472">Membrane</keyword>
<dbReference type="Pfam" id="PF00069">
    <property type="entry name" value="Pkinase"/>
    <property type="match status" value="1"/>
</dbReference>
<dbReference type="InterPro" id="IPR032675">
    <property type="entry name" value="LRR_dom_sf"/>
</dbReference>
<dbReference type="InterPro" id="IPR011009">
    <property type="entry name" value="Kinase-like_dom_sf"/>
</dbReference>
<evidence type="ECO:0000256" key="3">
    <source>
        <dbReference type="ARBA" id="ARBA00022475"/>
    </source>
</evidence>
<keyword evidence="6" id="KW-0808">Transferase</keyword>
<keyword evidence="12" id="KW-0067">ATP-binding</keyword>
<keyword evidence="4" id="KW-0723">Serine/threonine-protein kinase</keyword>
<dbReference type="InterPro" id="IPR001611">
    <property type="entry name" value="Leu-rich_rpt"/>
</dbReference>
<sequence length="767" mass="83489">MARRVLQWQASRVTVLNLHSLGLDADSKLTNNWLEGQIPANLSQCSNMRILGLGNNNFWGEVPSELGSLSNMLQLFIDYNSLTGTIAPTFGNLSSLRVLVAASSELNGSIPHSLGRLQSLVTLVLSTNQLSGTIPPSISNLTSLTQFGVAFNQLKGSLPLDLWSTLSKLRLFSVHQLKILFLSDNNFGGVLPNSLGNLSTQLQWLSFAANQISGNIPTGIGNLANLIALDMHKNQFTGSIPTSNGNLHKLEEVGFDKNKLSGVIPSSIGNLTLLNQLWLEENNFQGSIPSTLGNCHNLILLHLYGNNLSGDIPREVIGLSSFAKSLDLARNSLSGLLPWEVGNLRNLVELDISQNQLSGDIPSSLGSCIRLERLYMYDNSFGGDIPQSLNTLRGLEELDLSHNNLSGEIPRYLATIPLRNLNLSLNDFEGEILVDGVFRNASAISIAGNDRLCGGIPELQLPRCSKDQKRKQKMSLTLKLTIPIGLSGIILMSSTDGYSSAHLIGTRSLGSVYKGILHPNETVIAVKVFNLQNRGASKSFMAECEALRNIRHRNLVKIITACSSVDFHGNDFKALVYEYMPNGSLETWLHQFVPEGNAHGQRSLNLLQRLNIAIDVGSALDYLHNQCQDPIIHCDIKPSNVLLDNDKNAHVEFGMGSDLSTQGDVHSHGILLLEMFTGKKPTDDMFNDGLSLHKFVDMALPGGATEIVDHVRTLLGGEEEEAASVSVCLISILGIGVACSKESPRERMDICDAVLEVHSIKDMIDET</sequence>
<evidence type="ECO:0000256" key="10">
    <source>
        <dbReference type="ARBA" id="ARBA00022741"/>
    </source>
</evidence>
<keyword evidence="5" id="KW-0433">Leucine-rich repeat</keyword>
<evidence type="ECO:0000256" key="5">
    <source>
        <dbReference type="ARBA" id="ARBA00022614"/>
    </source>
</evidence>
<dbReference type="PROSITE" id="PS50011">
    <property type="entry name" value="PROTEIN_KINASE_DOM"/>
    <property type="match status" value="1"/>
</dbReference>
<keyword evidence="17" id="KW-0675">Receptor</keyword>
<keyword evidence="10" id="KW-0547">Nucleotide-binding</keyword>
<keyword evidence="7" id="KW-0812">Transmembrane</keyword>
<feature type="domain" description="Protein kinase" evidence="16">
    <location>
        <begin position="498"/>
        <end position="767"/>
    </location>
</feature>
<keyword evidence="8" id="KW-0732">Signal</keyword>
<evidence type="ECO:0000256" key="14">
    <source>
        <dbReference type="ARBA" id="ARBA00023136"/>
    </source>
</evidence>
<evidence type="ECO:0000256" key="4">
    <source>
        <dbReference type="ARBA" id="ARBA00022527"/>
    </source>
</evidence>
<evidence type="ECO:0000256" key="6">
    <source>
        <dbReference type="ARBA" id="ARBA00022679"/>
    </source>
</evidence>